<sequence length="317" mass="34764">MAMQLHDAVVLLVSIVGFFSLLKPVIGFFNWVWVVFLRRPKNLKKYGSWAVVTGSTDGIGKALAFELASKGLNLLLVGRNPSKLESTSGEIRGLYGTGVEIRTVVLDLGKSSGEEISREIGDAIEGLDVGILINNAGVAYPYSMFFHEADSELNQSIVQVNAEAATWVTRAVLPVMLKKKKGAIVNIGSASGSVPSYPLNAIYAATKAYLTMFSRSISVEYKKNGIDIQCQIPFFVATKMAKIRKSSFLIPSPEIYSKASIRHIGYEPVCIPNCSHSLLWAVIHALPVTVFDHYLFNYNLGLRKRALAKYSIKAKVK</sequence>
<dbReference type="PANTHER" id="PTHR43899">
    <property type="entry name" value="RH59310P"/>
    <property type="match status" value="1"/>
</dbReference>
<evidence type="ECO:0000256" key="5">
    <source>
        <dbReference type="SAM" id="Phobius"/>
    </source>
</evidence>
<dbReference type="Gene3D" id="3.40.50.720">
    <property type="entry name" value="NAD(P)-binding Rossmann-like Domain"/>
    <property type="match status" value="1"/>
</dbReference>
<dbReference type="GO" id="GO:0005783">
    <property type="term" value="C:endoplasmic reticulum"/>
    <property type="evidence" value="ECO:0007669"/>
    <property type="project" value="UniProtKB-SubCell"/>
</dbReference>
<proteinExistence type="inferred from homology"/>
<evidence type="ECO:0000313" key="7">
    <source>
        <dbReference type="Proteomes" id="UP001054252"/>
    </source>
</evidence>
<dbReference type="EMBL" id="BPVZ01000169">
    <property type="protein sequence ID" value="GKV43519.1"/>
    <property type="molecule type" value="Genomic_DNA"/>
</dbReference>
<evidence type="ECO:0000256" key="3">
    <source>
        <dbReference type="ARBA" id="ARBA00023002"/>
    </source>
</evidence>
<evidence type="ECO:0000256" key="1">
    <source>
        <dbReference type="ARBA" id="ARBA00004240"/>
    </source>
</evidence>
<dbReference type="AlphaFoldDB" id="A0AAV5M161"/>
<dbReference type="Pfam" id="PF00106">
    <property type="entry name" value="adh_short"/>
    <property type="match status" value="1"/>
</dbReference>
<dbReference type="InterPro" id="IPR002347">
    <property type="entry name" value="SDR_fam"/>
</dbReference>
<dbReference type="InterPro" id="IPR020904">
    <property type="entry name" value="Sc_DH/Rdtase_CS"/>
</dbReference>
<dbReference type="PANTHER" id="PTHR43899:SF25">
    <property type="entry name" value="ENOYL-(ACYL CARRIER) REDUCTASE"/>
    <property type="match status" value="1"/>
</dbReference>
<reference evidence="6 7" key="1">
    <citation type="journal article" date="2021" name="Commun. Biol.">
        <title>The genome of Shorea leprosula (Dipterocarpaceae) highlights the ecological relevance of drought in aseasonal tropical rainforests.</title>
        <authorList>
            <person name="Ng K.K.S."/>
            <person name="Kobayashi M.J."/>
            <person name="Fawcett J.A."/>
            <person name="Hatakeyama M."/>
            <person name="Paape T."/>
            <person name="Ng C.H."/>
            <person name="Ang C.C."/>
            <person name="Tnah L.H."/>
            <person name="Lee C.T."/>
            <person name="Nishiyama T."/>
            <person name="Sese J."/>
            <person name="O'Brien M.J."/>
            <person name="Copetti D."/>
            <person name="Mohd Noor M.I."/>
            <person name="Ong R.C."/>
            <person name="Putra M."/>
            <person name="Sireger I.Z."/>
            <person name="Indrioko S."/>
            <person name="Kosugi Y."/>
            <person name="Izuno A."/>
            <person name="Isagi Y."/>
            <person name="Lee S.L."/>
            <person name="Shimizu K.K."/>
        </authorList>
    </citation>
    <scope>NUCLEOTIDE SEQUENCE [LARGE SCALE GENOMIC DNA]</scope>
    <source>
        <strain evidence="6">214</strain>
    </source>
</reference>
<dbReference type="PIRSF" id="PIRSF000126">
    <property type="entry name" value="11-beta-HSD1"/>
    <property type="match status" value="1"/>
</dbReference>
<comment type="similarity">
    <text evidence="4">Belongs to the short-chain dehydrogenases/reductases (SDR) family.</text>
</comment>
<dbReference type="SUPFAM" id="SSF51735">
    <property type="entry name" value="NAD(P)-binding Rossmann-fold domains"/>
    <property type="match status" value="1"/>
</dbReference>
<dbReference type="PRINTS" id="PR00080">
    <property type="entry name" value="SDRFAMILY"/>
</dbReference>
<keyword evidence="5" id="KW-0812">Transmembrane</keyword>
<comment type="caution">
    <text evidence="6">The sequence shown here is derived from an EMBL/GenBank/DDBJ whole genome shotgun (WGS) entry which is preliminary data.</text>
</comment>
<dbReference type="CDD" id="cd05356">
    <property type="entry name" value="17beta-HSD1_like_SDR_c"/>
    <property type="match status" value="1"/>
</dbReference>
<gene>
    <name evidence="6" type="ORF">SLEP1_g50801</name>
</gene>
<feature type="transmembrane region" description="Helical" evidence="5">
    <location>
        <begin position="12"/>
        <end position="36"/>
    </location>
</feature>
<dbReference type="Proteomes" id="UP001054252">
    <property type="component" value="Unassembled WGS sequence"/>
</dbReference>
<evidence type="ECO:0000256" key="2">
    <source>
        <dbReference type="ARBA" id="ARBA00022857"/>
    </source>
</evidence>
<keyword evidence="2" id="KW-0521">NADP</keyword>
<keyword evidence="5" id="KW-1133">Transmembrane helix</keyword>
<dbReference type="PRINTS" id="PR00081">
    <property type="entry name" value="GDHRDH"/>
</dbReference>
<keyword evidence="5" id="KW-0472">Membrane</keyword>
<dbReference type="InterPro" id="IPR051019">
    <property type="entry name" value="VLCFA-Steroid_DH"/>
</dbReference>
<name>A0AAV5M161_9ROSI</name>
<keyword evidence="7" id="KW-1185">Reference proteome</keyword>
<dbReference type="GO" id="GO:0045703">
    <property type="term" value="F:ketoreductase activity"/>
    <property type="evidence" value="ECO:0007669"/>
    <property type="project" value="TreeGrafter"/>
</dbReference>
<comment type="subcellular location">
    <subcellularLocation>
        <location evidence="1">Endoplasmic reticulum</location>
    </subcellularLocation>
</comment>
<accession>A0AAV5M161</accession>
<evidence type="ECO:0000256" key="4">
    <source>
        <dbReference type="RuleBase" id="RU000363"/>
    </source>
</evidence>
<dbReference type="FunFam" id="3.40.50.720:FF:000137">
    <property type="entry name" value="Hydroxysteroid (17-beta) dehydrogenase 3"/>
    <property type="match status" value="1"/>
</dbReference>
<dbReference type="PROSITE" id="PS00061">
    <property type="entry name" value="ADH_SHORT"/>
    <property type="match status" value="1"/>
</dbReference>
<organism evidence="6 7">
    <name type="scientific">Rubroshorea leprosula</name>
    <dbReference type="NCBI Taxonomy" id="152421"/>
    <lineage>
        <taxon>Eukaryota</taxon>
        <taxon>Viridiplantae</taxon>
        <taxon>Streptophyta</taxon>
        <taxon>Embryophyta</taxon>
        <taxon>Tracheophyta</taxon>
        <taxon>Spermatophyta</taxon>
        <taxon>Magnoliopsida</taxon>
        <taxon>eudicotyledons</taxon>
        <taxon>Gunneridae</taxon>
        <taxon>Pentapetalae</taxon>
        <taxon>rosids</taxon>
        <taxon>malvids</taxon>
        <taxon>Malvales</taxon>
        <taxon>Dipterocarpaceae</taxon>
        <taxon>Rubroshorea</taxon>
    </lineage>
</organism>
<protein>
    <submittedName>
        <fullName evidence="6">Uncharacterized protein</fullName>
    </submittedName>
</protein>
<dbReference type="InterPro" id="IPR036291">
    <property type="entry name" value="NAD(P)-bd_dom_sf"/>
</dbReference>
<evidence type="ECO:0000313" key="6">
    <source>
        <dbReference type="EMBL" id="GKV43519.1"/>
    </source>
</evidence>
<keyword evidence="3" id="KW-0560">Oxidoreductase</keyword>